<keyword evidence="3 4" id="KW-0808">Transferase</keyword>
<proteinExistence type="inferred from homology"/>
<evidence type="ECO:0000256" key="5">
    <source>
        <dbReference type="RuleBase" id="RU362057"/>
    </source>
</evidence>
<evidence type="ECO:0000313" key="8">
    <source>
        <dbReference type="Proteomes" id="UP000327013"/>
    </source>
</evidence>
<dbReference type="InterPro" id="IPR002213">
    <property type="entry name" value="UDP_glucos_trans"/>
</dbReference>
<dbReference type="AlphaFoldDB" id="A0A5N6RR90"/>
<dbReference type="OrthoDB" id="5835829at2759"/>
<dbReference type="PANTHER" id="PTHR11926:SF1526">
    <property type="entry name" value="GLYCOSYLTRANSFERASE"/>
    <property type="match status" value="1"/>
</dbReference>
<keyword evidence="8" id="KW-1185">Reference proteome</keyword>
<dbReference type="EC" id="2.4.1.-" evidence="5"/>
<dbReference type="InterPro" id="IPR035595">
    <property type="entry name" value="UDP_glycos_trans_CS"/>
</dbReference>
<dbReference type="EMBL" id="CM017328">
    <property type="protein sequence ID" value="KAE8124169.1"/>
    <property type="molecule type" value="Genomic_DNA"/>
</dbReference>
<evidence type="ECO:0000313" key="7">
    <source>
        <dbReference type="EMBL" id="KAE8124169.1"/>
    </source>
</evidence>
<evidence type="ECO:0000259" key="6">
    <source>
        <dbReference type="Pfam" id="PF26168"/>
    </source>
</evidence>
<organism evidence="7 8">
    <name type="scientific">Carpinus fangiana</name>
    <dbReference type="NCBI Taxonomy" id="176857"/>
    <lineage>
        <taxon>Eukaryota</taxon>
        <taxon>Viridiplantae</taxon>
        <taxon>Streptophyta</taxon>
        <taxon>Embryophyta</taxon>
        <taxon>Tracheophyta</taxon>
        <taxon>Spermatophyta</taxon>
        <taxon>Magnoliopsida</taxon>
        <taxon>eudicotyledons</taxon>
        <taxon>Gunneridae</taxon>
        <taxon>Pentapetalae</taxon>
        <taxon>rosids</taxon>
        <taxon>fabids</taxon>
        <taxon>Fagales</taxon>
        <taxon>Betulaceae</taxon>
        <taxon>Carpinus</taxon>
    </lineage>
</organism>
<dbReference type="Pfam" id="PF00201">
    <property type="entry name" value="UDPGT"/>
    <property type="match status" value="1"/>
</dbReference>
<feature type="domain" description="Glycosyltransferase N-terminal" evidence="6">
    <location>
        <begin position="8"/>
        <end position="52"/>
    </location>
</feature>
<evidence type="ECO:0000256" key="1">
    <source>
        <dbReference type="ARBA" id="ARBA00009995"/>
    </source>
</evidence>
<sequence length="456" mass="50222">MKNQRGHVIVLPYPAQGHINPLLQFAKRLASKGLKATLATTHYTVNSIHSTTVGVEPISDGYDEGGFKQSPGVEAYLESFKSVGSKTLAELISKFSDSASPVNCVVYDSLLPWALDVARKFGIYSAVFLTNSASVCSMYWHINLGHLTLPVKQETEPLLLPGLPSLAISDMPGFLANPSSHSAYLAVIMEKFGRLEENDWVFCNSSEVLESELMKAMWGLWPLVMIGPMVPSAYLDQQISGDTTYGASLWELSSDRYLTWLETKPPNSVIYVSFGSMADITAKQAEELAWGLIESNMHFLLVAKDSRDKLSIETVNSVEERGLVVSWCNQLEVLAHPAVGCFVTHCGWNSTLEALSLGVPMVALPQWSDQPTNAKFVEELWQVGVKAKKNEERIVTRDELERCIREVMAGKKGEEIMKNATKWRKLIIGTVSLGGSSDKNIDDFVGKLVEGEGKKA</sequence>
<dbReference type="FunFam" id="3.40.50.2000:FF:000237">
    <property type="entry name" value="Glycosyltransferase"/>
    <property type="match status" value="1"/>
</dbReference>
<dbReference type="Gene3D" id="3.40.50.2000">
    <property type="entry name" value="Glycogen Phosphorylase B"/>
    <property type="match status" value="2"/>
</dbReference>
<gene>
    <name evidence="7" type="ORF">FH972_019076</name>
</gene>
<evidence type="ECO:0000256" key="3">
    <source>
        <dbReference type="ARBA" id="ARBA00022679"/>
    </source>
</evidence>
<dbReference type="Proteomes" id="UP000327013">
    <property type="component" value="Chromosome 8"/>
</dbReference>
<dbReference type="SUPFAM" id="SSF53756">
    <property type="entry name" value="UDP-Glycosyltransferase/glycogen phosphorylase"/>
    <property type="match status" value="1"/>
</dbReference>
<accession>A0A5N6RR90</accession>
<reference evidence="7 8" key="1">
    <citation type="submission" date="2019-06" db="EMBL/GenBank/DDBJ databases">
        <title>A chromosomal-level reference genome of Carpinus fangiana (Coryloideae, Betulaceae).</title>
        <authorList>
            <person name="Yang X."/>
            <person name="Wang Z."/>
            <person name="Zhang L."/>
            <person name="Hao G."/>
            <person name="Liu J."/>
            <person name="Yang Y."/>
        </authorList>
    </citation>
    <scope>NUCLEOTIDE SEQUENCE [LARGE SCALE GENOMIC DNA]</scope>
    <source>
        <strain evidence="7">Cfa_2016G</strain>
        <tissue evidence="7">Leaf</tissue>
    </source>
</reference>
<keyword evidence="2 4" id="KW-0328">Glycosyltransferase</keyword>
<dbReference type="FunFam" id="3.40.50.2000:FF:000057">
    <property type="entry name" value="Glycosyltransferase"/>
    <property type="match status" value="1"/>
</dbReference>
<evidence type="ECO:0000256" key="2">
    <source>
        <dbReference type="ARBA" id="ARBA00022676"/>
    </source>
</evidence>
<dbReference type="PROSITE" id="PS00375">
    <property type="entry name" value="UDPGT"/>
    <property type="match status" value="1"/>
</dbReference>
<dbReference type="GO" id="GO:0080044">
    <property type="term" value="F:quercetin 7-O-glucosyltransferase activity"/>
    <property type="evidence" value="ECO:0007669"/>
    <property type="project" value="TreeGrafter"/>
</dbReference>
<dbReference type="CDD" id="cd03784">
    <property type="entry name" value="GT1_Gtf-like"/>
    <property type="match status" value="1"/>
</dbReference>
<name>A0A5N6RR90_9ROSI</name>
<evidence type="ECO:0000256" key="4">
    <source>
        <dbReference type="RuleBase" id="RU003718"/>
    </source>
</evidence>
<dbReference type="InterPro" id="IPR058980">
    <property type="entry name" value="Glyco_transf_N"/>
</dbReference>
<comment type="similarity">
    <text evidence="1 4">Belongs to the UDP-glycosyltransferase family.</text>
</comment>
<protein>
    <recommendedName>
        <fullName evidence="5">Glycosyltransferase</fullName>
        <ecNumber evidence="5">2.4.1.-</ecNumber>
    </recommendedName>
</protein>
<dbReference type="GO" id="GO:0080043">
    <property type="term" value="F:quercetin 3-O-glucosyltransferase activity"/>
    <property type="evidence" value="ECO:0007669"/>
    <property type="project" value="TreeGrafter"/>
</dbReference>
<dbReference type="PANTHER" id="PTHR11926">
    <property type="entry name" value="GLUCOSYL/GLUCURONOSYL TRANSFERASES"/>
    <property type="match status" value="1"/>
</dbReference>
<dbReference type="Pfam" id="PF26168">
    <property type="entry name" value="Glyco_transf_N"/>
    <property type="match status" value="1"/>
</dbReference>